<feature type="transmembrane region" description="Helical" evidence="7">
    <location>
        <begin position="170"/>
        <end position="200"/>
    </location>
</feature>
<gene>
    <name evidence="8" type="ORF">AVDCRST_MAG04-2922</name>
</gene>
<sequence length="254" mass="25345">MILEELPALAFGAVLVAARVGGALMLLPGVGEPEVPPTVRLCLLLVLVALLMPPLSPGLPAVPEAVPELARLVATESLVGVFLGFLARVAVLAMAQAGQMAALMVGLSSPLQTDAVFGGQATATGRLFGLLAAVLVLNTGLYALPLAALAESYSVLPPGEGLPLDKGAEAVVGAVAASLGLALRLAAPLVLGAVLGQVALGLVARLAPNLQIYAVAGAGQILAGLLLLALVLPAVVPVWAAAMQDAFLHLTGPR</sequence>
<keyword evidence="5 7" id="KW-1133">Transmembrane helix</keyword>
<evidence type="ECO:0000256" key="7">
    <source>
        <dbReference type="SAM" id="Phobius"/>
    </source>
</evidence>
<accession>A0A6J4J3W0</accession>
<keyword evidence="3" id="KW-1003">Cell membrane</keyword>
<feature type="transmembrane region" description="Helical" evidence="7">
    <location>
        <begin position="127"/>
        <end position="150"/>
    </location>
</feature>
<feature type="transmembrane region" description="Helical" evidence="7">
    <location>
        <begin position="39"/>
        <end position="59"/>
    </location>
</feature>
<dbReference type="EMBL" id="CADCTL010000208">
    <property type="protein sequence ID" value="CAA9267600.1"/>
    <property type="molecule type" value="Genomic_DNA"/>
</dbReference>
<feature type="transmembrane region" description="Helical" evidence="7">
    <location>
        <begin position="6"/>
        <end position="27"/>
    </location>
</feature>
<evidence type="ECO:0000313" key="8">
    <source>
        <dbReference type="EMBL" id="CAA9267600.1"/>
    </source>
</evidence>
<keyword evidence="6 7" id="KW-0472">Membrane</keyword>
<proteinExistence type="inferred from homology"/>
<feature type="transmembrane region" description="Helical" evidence="7">
    <location>
        <begin position="212"/>
        <end position="240"/>
    </location>
</feature>
<protein>
    <recommendedName>
        <fullName evidence="9">Flagellar biosynthesis protein FliR</fullName>
    </recommendedName>
</protein>
<evidence type="ECO:0000256" key="6">
    <source>
        <dbReference type="ARBA" id="ARBA00023136"/>
    </source>
</evidence>
<dbReference type="PRINTS" id="PR00953">
    <property type="entry name" value="TYPE3IMRPROT"/>
</dbReference>
<keyword evidence="4 7" id="KW-0812">Transmembrane</keyword>
<reference evidence="8" key="1">
    <citation type="submission" date="2020-02" db="EMBL/GenBank/DDBJ databases">
        <authorList>
            <person name="Meier V. D."/>
        </authorList>
    </citation>
    <scope>NUCLEOTIDE SEQUENCE</scope>
    <source>
        <strain evidence="8">AVDCRST_MAG04</strain>
    </source>
</reference>
<dbReference type="Pfam" id="PF01311">
    <property type="entry name" value="Bac_export_1"/>
    <property type="match status" value="1"/>
</dbReference>
<evidence type="ECO:0000256" key="3">
    <source>
        <dbReference type="ARBA" id="ARBA00022475"/>
    </source>
</evidence>
<dbReference type="AlphaFoldDB" id="A0A6J4J3W0"/>
<evidence type="ECO:0000256" key="4">
    <source>
        <dbReference type="ARBA" id="ARBA00022692"/>
    </source>
</evidence>
<dbReference type="GO" id="GO:0006605">
    <property type="term" value="P:protein targeting"/>
    <property type="evidence" value="ECO:0007669"/>
    <property type="project" value="InterPro"/>
</dbReference>
<dbReference type="GO" id="GO:0005886">
    <property type="term" value="C:plasma membrane"/>
    <property type="evidence" value="ECO:0007669"/>
    <property type="project" value="UniProtKB-SubCell"/>
</dbReference>
<feature type="transmembrane region" description="Helical" evidence="7">
    <location>
        <begin position="79"/>
        <end position="107"/>
    </location>
</feature>
<evidence type="ECO:0000256" key="2">
    <source>
        <dbReference type="ARBA" id="ARBA00009772"/>
    </source>
</evidence>
<dbReference type="PANTHER" id="PTHR30065">
    <property type="entry name" value="FLAGELLAR BIOSYNTHETIC PROTEIN FLIR"/>
    <property type="match status" value="1"/>
</dbReference>
<dbReference type="InterPro" id="IPR002010">
    <property type="entry name" value="T3SS_IM_R"/>
</dbReference>
<evidence type="ECO:0000256" key="1">
    <source>
        <dbReference type="ARBA" id="ARBA00004651"/>
    </source>
</evidence>
<comment type="similarity">
    <text evidence="2">Belongs to the FliR/MopE/SpaR family.</text>
</comment>
<dbReference type="PANTHER" id="PTHR30065:SF8">
    <property type="entry name" value="FLAGELLAR BIOSYNTHETIC PROTEIN FLIR"/>
    <property type="match status" value="1"/>
</dbReference>
<name>A0A6J4J3W0_9PROT</name>
<organism evidence="8">
    <name type="scientific">uncultured Acetobacteraceae bacterium</name>
    <dbReference type="NCBI Taxonomy" id="169975"/>
    <lineage>
        <taxon>Bacteria</taxon>
        <taxon>Pseudomonadati</taxon>
        <taxon>Pseudomonadota</taxon>
        <taxon>Alphaproteobacteria</taxon>
        <taxon>Acetobacterales</taxon>
        <taxon>Acetobacteraceae</taxon>
        <taxon>environmental samples</taxon>
    </lineage>
</organism>
<evidence type="ECO:0000256" key="5">
    <source>
        <dbReference type="ARBA" id="ARBA00022989"/>
    </source>
</evidence>
<comment type="subcellular location">
    <subcellularLocation>
        <location evidence="1">Cell membrane</location>
        <topology evidence="1">Multi-pass membrane protein</topology>
    </subcellularLocation>
</comment>
<evidence type="ECO:0008006" key="9">
    <source>
        <dbReference type="Google" id="ProtNLM"/>
    </source>
</evidence>